<keyword evidence="3" id="KW-0804">Transcription</keyword>
<evidence type="ECO:0000259" key="5">
    <source>
        <dbReference type="PROSITE" id="PS01124"/>
    </source>
</evidence>
<evidence type="ECO:0000256" key="3">
    <source>
        <dbReference type="ARBA" id="ARBA00023163"/>
    </source>
</evidence>
<feature type="region of interest" description="Disordered" evidence="4">
    <location>
        <begin position="184"/>
        <end position="203"/>
    </location>
</feature>
<dbReference type="EMBL" id="JBHSCW010000006">
    <property type="protein sequence ID" value="MFC4352306.1"/>
    <property type="molecule type" value="Genomic_DNA"/>
</dbReference>
<keyword evidence="7" id="KW-1185">Reference proteome</keyword>
<dbReference type="InterPro" id="IPR050204">
    <property type="entry name" value="AraC_XylS_family_regulators"/>
</dbReference>
<feature type="domain" description="HTH araC/xylS-type" evidence="5">
    <location>
        <begin position="252"/>
        <end position="353"/>
    </location>
</feature>
<dbReference type="SMART" id="SM00342">
    <property type="entry name" value="HTH_ARAC"/>
    <property type="match status" value="1"/>
</dbReference>
<name>A0ABV8UP19_9PROT</name>
<keyword evidence="1" id="KW-0805">Transcription regulation</keyword>
<dbReference type="InterPro" id="IPR035418">
    <property type="entry name" value="AraC-bd_2"/>
</dbReference>
<dbReference type="PROSITE" id="PS01124">
    <property type="entry name" value="HTH_ARAC_FAMILY_2"/>
    <property type="match status" value="1"/>
</dbReference>
<evidence type="ECO:0000256" key="2">
    <source>
        <dbReference type="ARBA" id="ARBA00023125"/>
    </source>
</evidence>
<evidence type="ECO:0000313" key="6">
    <source>
        <dbReference type="EMBL" id="MFC4352306.1"/>
    </source>
</evidence>
<dbReference type="Proteomes" id="UP001595799">
    <property type="component" value="Unassembled WGS sequence"/>
</dbReference>
<dbReference type="PANTHER" id="PTHR46796">
    <property type="entry name" value="HTH-TYPE TRANSCRIPTIONAL ACTIVATOR RHAS-RELATED"/>
    <property type="match status" value="1"/>
</dbReference>
<dbReference type="PANTHER" id="PTHR46796:SF6">
    <property type="entry name" value="ARAC SUBFAMILY"/>
    <property type="match status" value="1"/>
</dbReference>
<dbReference type="RefSeq" id="WP_382422655.1">
    <property type="nucleotide sequence ID" value="NZ_JBHSCW010000006.1"/>
</dbReference>
<organism evidence="6 7">
    <name type="scientific">Fodinicurvata halophila</name>
    <dbReference type="NCBI Taxonomy" id="1419723"/>
    <lineage>
        <taxon>Bacteria</taxon>
        <taxon>Pseudomonadati</taxon>
        <taxon>Pseudomonadota</taxon>
        <taxon>Alphaproteobacteria</taxon>
        <taxon>Rhodospirillales</taxon>
        <taxon>Rhodovibrionaceae</taxon>
        <taxon>Fodinicurvata</taxon>
    </lineage>
</organism>
<dbReference type="Gene3D" id="1.10.10.60">
    <property type="entry name" value="Homeodomain-like"/>
    <property type="match status" value="1"/>
</dbReference>
<sequence>MSTKTEFIDYFDRPYDWSPDPGLSGEARLAAWSDILSRQSIPCRVEAGRARNFEALIRMCSFGPLTFAEVRSKRQVIHRGPEEIARGPAARYFVSVMSRGTGWLHSEAGAVEVPRGSVSFVDGDQPYALEFRRPFRFVTAFLPRAAVDRLLPAAESAHGKVIPEPAGPALAGFLMALAEIAGTGDGQDEADSPGADPKVSTAFPESPWRDTAFRRGSDREQLYHYFLGLAVTSLAPLTTARRRGEPGEQLLARIKVFCEAHLQHEGLTPGVMAEQFGISERKLYRLFQMEQVSPGRWLRRQRLERCRRDLADGRKSGRSVSAIATAWGFSDVAFFNRSFRAAYGLPPGEWRRRAQGC</sequence>
<dbReference type="Pfam" id="PF14525">
    <property type="entry name" value="AraC_binding_2"/>
    <property type="match status" value="1"/>
</dbReference>
<accession>A0ABV8UP19</accession>
<dbReference type="InterPro" id="IPR018060">
    <property type="entry name" value="HTH_AraC"/>
</dbReference>
<comment type="caution">
    <text evidence="6">The sequence shown here is derived from an EMBL/GenBank/DDBJ whole genome shotgun (WGS) entry which is preliminary data.</text>
</comment>
<dbReference type="InterPro" id="IPR009057">
    <property type="entry name" value="Homeodomain-like_sf"/>
</dbReference>
<evidence type="ECO:0000256" key="1">
    <source>
        <dbReference type="ARBA" id="ARBA00023015"/>
    </source>
</evidence>
<dbReference type="Pfam" id="PF12833">
    <property type="entry name" value="HTH_18"/>
    <property type="match status" value="1"/>
</dbReference>
<dbReference type="SUPFAM" id="SSF46689">
    <property type="entry name" value="Homeodomain-like"/>
    <property type="match status" value="1"/>
</dbReference>
<keyword evidence="2" id="KW-0238">DNA-binding</keyword>
<evidence type="ECO:0000256" key="4">
    <source>
        <dbReference type="SAM" id="MobiDB-lite"/>
    </source>
</evidence>
<gene>
    <name evidence="6" type="ORF">ACFOW6_12225</name>
</gene>
<evidence type="ECO:0000313" key="7">
    <source>
        <dbReference type="Proteomes" id="UP001595799"/>
    </source>
</evidence>
<reference evidence="7" key="1">
    <citation type="journal article" date="2019" name="Int. J. Syst. Evol. Microbiol.">
        <title>The Global Catalogue of Microorganisms (GCM) 10K type strain sequencing project: providing services to taxonomists for standard genome sequencing and annotation.</title>
        <authorList>
            <consortium name="The Broad Institute Genomics Platform"/>
            <consortium name="The Broad Institute Genome Sequencing Center for Infectious Disease"/>
            <person name="Wu L."/>
            <person name="Ma J."/>
        </authorList>
    </citation>
    <scope>NUCLEOTIDE SEQUENCE [LARGE SCALE GENOMIC DNA]</scope>
    <source>
        <strain evidence="7">CECT 8472</strain>
    </source>
</reference>
<proteinExistence type="predicted"/>
<protein>
    <submittedName>
        <fullName evidence="6">Helix-turn-helix domain-containing protein</fullName>
    </submittedName>
</protein>